<dbReference type="EMBL" id="BGPR01001722">
    <property type="protein sequence ID" value="GBM60417.1"/>
    <property type="molecule type" value="Genomic_DNA"/>
</dbReference>
<evidence type="ECO:0000313" key="2">
    <source>
        <dbReference type="EMBL" id="GBM60417.1"/>
    </source>
</evidence>
<sequence length="93" mass="10737">MSASSALFPRRIHNLQQPIETVLRCRSDDSLPLMSAHLPTFLRRVRVTPQALEQQRFFVVQRREIKRNPDKNRGNMDQGNGPQHGKVSRKHGP</sequence>
<reference evidence="2 3" key="1">
    <citation type="journal article" date="2019" name="Sci. Rep.">
        <title>Orb-weaving spider Araneus ventricosus genome elucidates the spidroin gene catalogue.</title>
        <authorList>
            <person name="Kono N."/>
            <person name="Nakamura H."/>
            <person name="Ohtoshi R."/>
            <person name="Moran D.A.P."/>
            <person name="Shinohara A."/>
            <person name="Yoshida Y."/>
            <person name="Fujiwara M."/>
            <person name="Mori M."/>
            <person name="Tomita M."/>
            <person name="Arakawa K."/>
        </authorList>
    </citation>
    <scope>NUCLEOTIDE SEQUENCE [LARGE SCALE GENOMIC DNA]</scope>
</reference>
<protein>
    <submittedName>
        <fullName evidence="2">Uncharacterized protein</fullName>
    </submittedName>
</protein>
<organism evidence="2 3">
    <name type="scientific">Araneus ventricosus</name>
    <name type="common">Orbweaver spider</name>
    <name type="synonym">Epeira ventricosa</name>
    <dbReference type="NCBI Taxonomy" id="182803"/>
    <lineage>
        <taxon>Eukaryota</taxon>
        <taxon>Metazoa</taxon>
        <taxon>Ecdysozoa</taxon>
        <taxon>Arthropoda</taxon>
        <taxon>Chelicerata</taxon>
        <taxon>Arachnida</taxon>
        <taxon>Araneae</taxon>
        <taxon>Araneomorphae</taxon>
        <taxon>Entelegynae</taxon>
        <taxon>Araneoidea</taxon>
        <taxon>Araneidae</taxon>
        <taxon>Araneus</taxon>
    </lineage>
</organism>
<comment type="caution">
    <text evidence="2">The sequence shown here is derived from an EMBL/GenBank/DDBJ whole genome shotgun (WGS) entry which is preliminary data.</text>
</comment>
<dbReference type="Proteomes" id="UP000499080">
    <property type="component" value="Unassembled WGS sequence"/>
</dbReference>
<evidence type="ECO:0000313" key="3">
    <source>
        <dbReference type="Proteomes" id="UP000499080"/>
    </source>
</evidence>
<gene>
    <name evidence="2" type="ORF">AVEN_206654_1</name>
</gene>
<evidence type="ECO:0000256" key="1">
    <source>
        <dbReference type="SAM" id="MobiDB-lite"/>
    </source>
</evidence>
<name>A0A4Y2H4I9_ARAVE</name>
<keyword evidence="3" id="KW-1185">Reference proteome</keyword>
<feature type="region of interest" description="Disordered" evidence="1">
    <location>
        <begin position="63"/>
        <end position="93"/>
    </location>
</feature>
<dbReference type="AlphaFoldDB" id="A0A4Y2H4I9"/>
<feature type="compositionally biased region" description="Basic and acidic residues" evidence="1">
    <location>
        <begin position="63"/>
        <end position="74"/>
    </location>
</feature>
<proteinExistence type="predicted"/>
<accession>A0A4Y2H4I9</accession>